<evidence type="ECO:0000256" key="3">
    <source>
        <dbReference type="ARBA" id="ARBA00023163"/>
    </source>
</evidence>
<accession>A0A8D5FVX7</accession>
<dbReference type="CDD" id="cd07377">
    <property type="entry name" value="WHTH_GntR"/>
    <property type="match status" value="1"/>
</dbReference>
<dbReference type="RefSeq" id="WP_228854703.1">
    <property type="nucleotide sequence ID" value="NZ_AP024086.1"/>
</dbReference>
<dbReference type="KEGG" id="dbk:DGMP_30290"/>
<proteinExistence type="predicted"/>
<evidence type="ECO:0000313" key="5">
    <source>
        <dbReference type="EMBL" id="BCL62336.1"/>
    </source>
</evidence>
<dbReference type="GO" id="GO:0003700">
    <property type="term" value="F:DNA-binding transcription factor activity"/>
    <property type="evidence" value="ECO:0007669"/>
    <property type="project" value="InterPro"/>
</dbReference>
<dbReference type="Proteomes" id="UP000826725">
    <property type="component" value="Chromosome"/>
</dbReference>
<sequence length="238" mass="27058">MDPIKKIRLSESVITVIKQMIAEENFKPGDKFYSENELTRKLQVSRSSIREAMRMLEVTGQVSVKQGKGIFILDANGEQFKAFSTWLKNNEQSIKDNFEVRLIIEPKAASRAAENAEEKDIFEMEEVCAKFARFAAEKNIEEVIQCDRRFHCILAGATKNVTLHVLMKSMTTTLPNGWISSLYTPGRVEKTVNEHGDILEAIKKKDKTGAENAMTRHLVNALHDINKEIKNQSKEKLS</sequence>
<dbReference type="PANTHER" id="PTHR43537">
    <property type="entry name" value="TRANSCRIPTIONAL REGULATOR, GNTR FAMILY"/>
    <property type="match status" value="1"/>
</dbReference>
<gene>
    <name evidence="5" type="ORF">DGMP_30290</name>
</gene>
<evidence type="ECO:0000256" key="2">
    <source>
        <dbReference type="ARBA" id="ARBA00023125"/>
    </source>
</evidence>
<dbReference type="SMART" id="SM00345">
    <property type="entry name" value="HTH_GNTR"/>
    <property type="match status" value="1"/>
</dbReference>
<keyword evidence="2" id="KW-0238">DNA-binding</keyword>
<dbReference type="Pfam" id="PF07729">
    <property type="entry name" value="FCD"/>
    <property type="match status" value="1"/>
</dbReference>
<keyword evidence="6" id="KW-1185">Reference proteome</keyword>
<dbReference type="Pfam" id="PF00392">
    <property type="entry name" value="GntR"/>
    <property type="match status" value="1"/>
</dbReference>
<dbReference type="PANTHER" id="PTHR43537:SF5">
    <property type="entry name" value="UXU OPERON TRANSCRIPTIONAL REGULATOR"/>
    <property type="match status" value="1"/>
</dbReference>
<keyword evidence="1" id="KW-0805">Transcription regulation</keyword>
<protein>
    <submittedName>
        <fullName evidence="5">GntR family transcriptional regulator</fullName>
    </submittedName>
</protein>
<dbReference type="GO" id="GO:0003677">
    <property type="term" value="F:DNA binding"/>
    <property type="evidence" value="ECO:0007669"/>
    <property type="project" value="UniProtKB-KW"/>
</dbReference>
<dbReference type="InterPro" id="IPR011711">
    <property type="entry name" value="GntR_C"/>
</dbReference>
<evidence type="ECO:0000313" key="6">
    <source>
        <dbReference type="Proteomes" id="UP000826725"/>
    </source>
</evidence>
<feature type="domain" description="HTH gntR-type" evidence="4">
    <location>
        <begin position="7"/>
        <end position="75"/>
    </location>
</feature>
<evidence type="ECO:0000256" key="1">
    <source>
        <dbReference type="ARBA" id="ARBA00023015"/>
    </source>
</evidence>
<dbReference type="EMBL" id="AP024086">
    <property type="protein sequence ID" value="BCL62336.1"/>
    <property type="molecule type" value="Genomic_DNA"/>
</dbReference>
<reference evidence="5" key="1">
    <citation type="submission" date="2020-09" db="EMBL/GenBank/DDBJ databases">
        <title>Desulfogranum mesoprofundum gen. nov., sp. nov., a novel mesophilic, sulfate-reducing chemolithoautotroph isolated from a deep-sea hydrothermal vent chimney in the Suiyo Seamount.</title>
        <authorList>
            <person name="Hashimoto Y."/>
            <person name="Nakagawa S."/>
        </authorList>
    </citation>
    <scope>NUCLEOTIDE SEQUENCE</scope>
    <source>
        <strain evidence="5">KT2</strain>
    </source>
</reference>
<dbReference type="InterPro" id="IPR000524">
    <property type="entry name" value="Tscrpt_reg_HTH_GntR"/>
</dbReference>
<keyword evidence="3" id="KW-0804">Transcription</keyword>
<organism evidence="5 6">
    <name type="scientific">Desulfomarina profundi</name>
    <dbReference type="NCBI Taxonomy" id="2772557"/>
    <lineage>
        <taxon>Bacteria</taxon>
        <taxon>Pseudomonadati</taxon>
        <taxon>Thermodesulfobacteriota</taxon>
        <taxon>Desulfobulbia</taxon>
        <taxon>Desulfobulbales</taxon>
        <taxon>Desulfobulbaceae</taxon>
        <taxon>Desulfomarina</taxon>
    </lineage>
</organism>
<dbReference type="SMART" id="SM00895">
    <property type="entry name" value="FCD"/>
    <property type="match status" value="1"/>
</dbReference>
<dbReference type="AlphaFoldDB" id="A0A8D5FVX7"/>
<evidence type="ECO:0000259" key="4">
    <source>
        <dbReference type="PROSITE" id="PS50949"/>
    </source>
</evidence>
<dbReference type="PROSITE" id="PS50949">
    <property type="entry name" value="HTH_GNTR"/>
    <property type="match status" value="1"/>
</dbReference>
<name>A0A8D5FVX7_9BACT</name>